<dbReference type="Proteomes" id="UP001396334">
    <property type="component" value="Unassembled WGS sequence"/>
</dbReference>
<dbReference type="EMBL" id="JBBPBN010000030">
    <property type="protein sequence ID" value="KAK9005074.1"/>
    <property type="molecule type" value="Genomic_DNA"/>
</dbReference>
<feature type="region of interest" description="Disordered" evidence="6">
    <location>
        <begin position="1"/>
        <end position="68"/>
    </location>
</feature>
<evidence type="ECO:0000256" key="2">
    <source>
        <dbReference type="ARBA" id="ARBA00023125"/>
    </source>
</evidence>
<dbReference type="InterPro" id="IPR042160">
    <property type="entry name" value="HD-Zip_IV"/>
</dbReference>
<dbReference type="PANTHER" id="PTHR45654">
    <property type="entry name" value="HOMEOBOX-LEUCINE ZIPPER PROTEIN MERISTEM L1"/>
    <property type="match status" value="1"/>
</dbReference>
<dbReference type="PANTHER" id="PTHR45654:SF48">
    <property type="entry name" value="START DOMAIN-CONTAINING PROTEIN"/>
    <property type="match status" value="1"/>
</dbReference>
<keyword evidence="3" id="KW-0371">Homeobox</keyword>
<feature type="domain" description="START" evidence="7">
    <location>
        <begin position="83"/>
        <end position="354"/>
    </location>
</feature>
<feature type="compositionally biased region" description="Polar residues" evidence="6">
    <location>
        <begin position="48"/>
        <end position="65"/>
    </location>
</feature>
<dbReference type="CDD" id="cd08875">
    <property type="entry name" value="START_ArGLABRA2_like"/>
    <property type="match status" value="1"/>
</dbReference>
<name>A0ABR2QWP2_9ROSI</name>
<evidence type="ECO:0000256" key="6">
    <source>
        <dbReference type="SAM" id="MobiDB-lite"/>
    </source>
</evidence>
<keyword evidence="1" id="KW-0805">Transcription regulation</keyword>
<dbReference type="InterPro" id="IPR057993">
    <property type="entry name" value="HD-Zip_IV_C"/>
</dbReference>
<keyword evidence="4" id="KW-0804">Transcription</keyword>
<gene>
    <name evidence="8" type="ORF">V6N11_042522</name>
</gene>
<evidence type="ECO:0000256" key="4">
    <source>
        <dbReference type="ARBA" id="ARBA00023163"/>
    </source>
</evidence>
<reference evidence="8 9" key="1">
    <citation type="journal article" date="2024" name="G3 (Bethesda)">
        <title>Genome assembly of Hibiscus sabdariffa L. provides insights into metabolisms of medicinal natural products.</title>
        <authorList>
            <person name="Kim T."/>
        </authorList>
    </citation>
    <scope>NUCLEOTIDE SEQUENCE [LARGE SCALE GENOMIC DNA]</scope>
    <source>
        <strain evidence="8">TK-2024</strain>
        <tissue evidence="8">Old leaves</tissue>
    </source>
</reference>
<evidence type="ECO:0000256" key="5">
    <source>
        <dbReference type="ARBA" id="ARBA00023242"/>
    </source>
</evidence>
<protein>
    <recommendedName>
        <fullName evidence="7">START domain-containing protein</fullName>
    </recommendedName>
</protein>
<evidence type="ECO:0000259" key="7">
    <source>
        <dbReference type="PROSITE" id="PS50848"/>
    </source>
</evidence>
<proteinExistence type="predicted"/>
<keyword evidence="5" id="KW-0539">Nucleus</keyword>
<dbReference type="InterPro" id="IPR002913">
    <property type="entry name" value="START_lipid-bd_dom"/>
</dbReference>
<keyword evidence="2" id="KW-0238">DNA-binding</keyword>
<keyword evidence="9" id="KW-1185">Reference proteome</keyword>
<evidence type="ECO:0000313" key="9">
    <source>
        <dbReference type="Proteomes" id="UP001396334"/>
    </source>
</evidence>
<dbReference type="Pfam" id="PF01852">
    <property type="entry name" value="START"/>
    <property type="match status" value="1"/>
</dbReference>
<evidence type="ECO:0000313" key="8">
    <source>
        <dbReference type="EMBL" id="KAK9005074.1"/>
    </source>
</evidence>
<accession>A0ABR2QWP2</accession>
<dbReference type="PROSITE" id="PS50848">
    <property type="entry name" value="START"/>
    <property type="match status" value="1"/>
</dbReference>
<evidence type="ECO:0000256" key="1">
    <source>
        <dbReference type="ARBA" id="ARBA00023015"/>
    </source>
</evidence>
<comment type="caution">
    <text evidence="8">The sequence shown here is derived from an EMBL/GenBank/DDBJ whole genome shotgun (WGS) entry which is preliminary data.</text>
</comment>
<dbReference type="Pfam" id="PF25797">
    <property type="entry name" value="PDF2_C"/>
    <property type="match status" value="1"/>
</dbReference>
<organism evidence="8 9">
    <name type="scientific">Hibiscus sabdariffa</name>
    <name type="common">roselle</name>
    <dbReference type="NCBI Taxonomy" id="183260"/>
    <lineage>
        <taxon>Eukaryota</taxon>
        <taxon>Viridiplantae</taxon>
        <taxon>Streptophyta</taxon>
        <taxon>Embryophyta</taxon>
        <taxon>Tracheophyta</taxon>
        <taxon>Spermatophyta</taxon>
        <taxon>Magnoliopsida</taxon>
        <taxon>eudicotyledons</taxon>
        <taxon>Gunneridae</taxon>
        <taxon>Pentapetalae</taxon>
        <taxon>rosids</taxon>
        <taxon>malvids</taxon>
        <taxon>Malvales</taxon>
        <taxon>Malvaceae</taxon>
        <taxon>Malvoideae</taxon>
        <taxon>Hibiscus</taxon>
    </lineage>
</organism>
<dbReference type="SUPFAM" id="SSF55961">
    <property type="entry name" value="Bet v1-like"/>
    <property type="match status" value="2"/>
</dbReference>
<dbReference type="SMART" id="SM00234">
    <property type="entry name" value="START"/>
    <property type="match status" value="1"/>
</dbReference>
<sequence>MVGFQAALRDEIGVQDNRLGLDQPPEMNPQQDDVLPDNEEYGSPSVYHPQSPQNSPGSESSTNVKPDNMNRASDLLMAVSIGADLNKNKIIEQGIRAMEELIKMATLGEPLWQRIGNGGMETLNGIQYLREFGCIDATMEDIIRMVEVGEPLLFPSFDGNDNYFAPETPAAPFLKSGFEPLHIEASRDVRFINMSPVNIVEWLMDSKQWPVVFSSIVSRATLLGVILDSVDGSYNGVLQVMTAEFHQSTPLIPARHSYFARYCKRLAFGTWAVVDVSLENLFPYPQVQFRRRPSGCLIHEVPGNGSSRITWVEHIEVDNKFLHPLFRPIVSSGFAFGAKRWIAAIYRHCRWLVTSMARTTPTDAGVLIPQTGRDNLLKLAERLTRNFFVNFSSCTENMWMGLPLNFGHEDIRFRFGNTLAFPGKPLNNTLIFTTSVRIPVPVNVLFDFLRDGRTRNKWDMLSSELLTRELAYVITGEDPRNRVSIIQVNSSPSKIEVLYLQESYTDESGSYIVYAPVEALTMSMIINGVNPNSVSLLSSGFVVLPDKPPGQGNEPVGSILTLSFHCADSSSTNEFIPASTLKTIDEILGITAAAIRKAVMANRSGTQSGRR</sequence>
<evidence type="ECO:0000256" key="3">
    <source>
        <dbReference type="ARBA" id="ARBA00023155"/>
    </source>
</evidence>